<keyword evidence="8" id="KW-1185">Reference proteome</keyword>
<dbReference type="InterPro" id="IPR011032">
    <property type="entry name" value="GroES-like_sf"/>
</dbReference>
<evidence type="ECO:0000256" key="5">
    <source>
        <dbReference type="RuleBase" id="RU361277"/>
    </source>
</evidence>
<accession>A0A6P2BVA6</accession>
<evidence type="ECO:0000313" key="7">
    <source>
        <dbReference type="EMBL" id="TVZ01153.1"/>
    </source>
</evidence>
<dbReference type="InterPro" id="IPR036291">
    <property type="entry name" value="NAD(P)-bd_dom_sf"/>
</dbReference>
<dbReference type="PANTHER" id="PTHR43401">
    <property type="entry name" value="L-THREONINE 3-DEHYDROGENASE"/>
    <property type="match status" value="1"/>
</dbReference>
<proteinExistence type="inferred from homology"/>
<sequence>MRAVLYVDQETGTTVGEVPDPSPGPDDVIVAVEACGLCGSDVHSVQNGNCAPGQVLGHEFSGRIAALGSGVSGWAEGQAVAASPIGSCGNCRICARGLPFRCPVVENIGITIPGAYAQYVKVPARQLVALPEDLPVETGSHAEPLSVGSQAVKLAQVGPGDPVLVYGVGPIGLYAIMALKLAGVGPIVAAGRSAGRRQAAADVGADVVIDTREIPVAEYAKQSGTLFAAVLECSAAPGAFNEALTVTEPGGTVVEVALTPEAASVPLFPLISEGHHVVGSCAFSDETYRESVAHLAAGRVPVERLVSERVTLDDTPDALRRLQTPGSLVRIISHPNA</sequence>
<dbReference type="GO" id="GO:0008270">
    <property type="term" value="F:zinc ion binding"/>
    <property type="evidence" value="ECO:0007669"/>
    <property type="project" value="InterPro"/>
</dbReference>
<dbReference type="Gene3D" id="3.90.180.10">
    <property type="entry name" value="Medium-chain alcohol dehydrogenases, catalytic domain"/>
    <property type="match status" value="1"/>
</dbReference>
<dbReference type="SUPFAM" id="SSF50129">
    <property type="entry name" value="GroES-like"/>
    <property type="match status" value="1"/>
</dbReference>
<feature type="domain" description="Enoyl reductase (ER)" evidence="6">
    <location>
        <begin position="12"/>
        <end position="329"/>
    </location>
</feature>
<dbReference type="InterPro" id="IPR020843">
    <property type="entry name" value="ER"/>
</dbReference>
<keyword evidence="3 5" id="KW-0862">Zinc</keyword>
<evidence type="ECO:0000256" key="2">
    <source>
        <dbReference type="ARBA" id="ARBA00022723"/>
    </source>
</evidence>
<dbReference type="EMBL" id="RPFW01000007">
    <property type="protein sequence ID" value="TVZ01153.1"/>
    <property type="molecule type" value="Genomic_DNA"/>
</dbReference>
<dbReference type="OrthoDB" id="3987021at2"/>
<dbReference type="InterPro" id="IPR013149">
    <property type="entry name" value="ADH-like_C"/>
</dbReference>
<dbReference type="SUPFAM" id="SSF51735">
    <property type="entry name" value="NAD(P)-binding Rossmann-fold domains"/>
    <property type="match status" value="1"/>
</dbReference>
<keyword evidence="2 5" id="KW-0479">Metal-binding</keyword>
<dbReference type="Pfam" id="PF08240">
    <property type="entry name" value="ADH_N"/>
    <property type="match status" value="1"/>
</dbReference>
<organism evidence="7 8">
    <name type="scientific">Trebonia kvetii</name>
    <dbReference type="NCBI Taxonomy" id="2480626"/>
    <lineage>
        <taxon>Bacteria</taxon>
        <taxon>Bacillati</taxon>
        <taxon>Actinomycetota</taxon>
        <taxon>Actinomycetes</taxon>
        <taxon>Streptosporangiales</taxon>
        <taxon>Treboniaceae</taxon>
        <taxon>Trebonia</taxon>
    </lineage>
</organism>
<dbReference type="AlphaFoldDB" id="A0A6P2BVA6"/>
<dbReference type="GO" id="GO:0016491">
    <property type="term" value="F:oxidoreductase activity"/>
    <property type="evidence" value="ECO:0007669"/>
    <property type="project" value="UniProtKB-KW"/>
</dbReference>
<dbReference type="PANTHER" id="PTHR43401:SF2">
    <property type="entry name" value="L-THREONINE 3-DEHYDROGENASE"/>
    <property type="match status" value="1"/>
</dbReference>
<keyword evidence="4" id="KW-0560">Oxidoreductase</keyword>
<protein>
    <submittedName>
        <fullName evidence="7">Butanediol dehydrogenase</fullName>
    </submittedName>
</protein>
<comment type="similarity">
    <text evidence="5">Belongs to the zinc-containing alcohol dehydrogenase family.</text>
</comment>
<dbReference type="InterPro" id="IPR002328">
    <property type="entry name" value="ADH_Zn_CS"/>
</dbReference>
<comment type="cofactor">
    <cofactor evidence="1 5">
        <name>Zn(2+)</name>
        <dbReference type="ChEBI" id="CHEBI:29105"/>
    </cofactor>
</comment>
<name>A0A6P2BVA6_9ACTN</name>
<dbReference type="Proteomes" id="UP000460272">
    <property type="component" value="Unassembled WGS sequence"/>
</dbReference>
<reference evidence="7 8" key="1">
    <citation type="submission" date="2018-11" db="EMBL/GenBank/DDBJ databases">
        <title>Trebonia kvetii gen.nov., sp.nov., a novel acidophilic actinobacterium, and proposal of the new actinobacterial family Treboniaceae fam. nov.</title>
        <authorList>
            <person name="Rapoport D."/>
            <person name="Sagova-Mareckova M."/>
            <person name="Sedlacek I."/>
            <person name="Provaznik J."/>
            <person name="Kralova S."/>
            <person name="Pavlinic D."/>
            <person name="Benes V."/>
            <person name="Kopecky J."/>
        </authorList>
    </citation>
    <scope>NUCLEOTIDE SEQUENCE [LARGE SCALE GENOMIC DNA]</scope>
    <source>
        <strain evidence="7 8">15Tr583</strain>
    </source>
</reference>
<dbReference type="InterPro" id="IPR050129">
    <property type="entry name" value="Zn_alcohol_dh"/>
</dbReference>
<evidence type="ECO:0000256" key="4">
    <source>
        <dbReference type="ARBA" id="ARBA00023002"/>
    </source>
</evidence>
<dbReference type="Pfam" id="PF00107">
    <property type="entry name" value="ADH_zinc_N"/>
    <property type="match status" value="1"/>
</dbReference>
<dbReference type="SMART" id="SM00829">
    <property type="entry name" value="PKS_ER"/>
    <property type="match status" value="1"/>
</dbReference>
<evidence type="ECO:0000256" key="3">
    <source>
        <dbReference type="ARBA" id="ARBA00022833"/>
    </source>
</evidence>
<evidence type="ECO:0000256" key="1">
    <source>
        <dbReference type="ARBA" id="ARBA00001947"/>
    </source>
</evidence>
<dbReference type="PROSITE" id="PS00059">
    <property type="entry name" value="ADH_ZINC"/>
    <property type="match status" value="1"/>
</dbReference>
<dbReference type="Gene3D" id="3.40.50.720">
    <property type="entry name" value="NAD(P)-binding Rossmann-like Domain"/>
    <property type="match status" value="1"/>
</dbReference>
<evidence type="ECO:0000259" key="6">
    <source>
        <dbReference type="SMART" id="SM00829"/>
    </source>
</evidence>
<gene>
    <name evidence="7" type="ORF">EAS64_33220</name>
</gene>
<dbReference type="InterPro" id="IPR013154">
    <property type="entry name" value="ADH-like_N"/>
</dbReference>
<comment type="caution">
    <text evidence="7">The sequence shown here is derived from an EMBL/GenBank/DDBJ whole genome shotgun (WGS) entry which is preliminary data.</text>
</comment>
<evidence type="ECO:0000313" key="8">
    <source>
        <dbReference type="Proteomes" id="UP000460272"/>
    </source>
</evidence>